<dbReference type="EMBL" id="AF130047">
    <property type="protein sequence ID" value="AAG35475.1"/>
    <property type="molecule type" value="mRNA"/>
</dbReference>
<name>Q9H3C4_HUMAN</name>
<sequence>MEQQGVEYQHNSQLLPVPRPCFQECFLAGSFLIDREFVICILRKVVVVDALLSQILEIRDDYVPFLFGEFPSLYVPPCSRLSSSPLP</sequence>
<accession>Q9H3C4</accession>
<protein>
    <submittedName>
        <fullName evidence="1">PRO0753</fullName>
    </submittedName>
</protein>
<evidence type="ECO:0000313" key="1">
    <source>
        <dbReference type="EMBL" id="AAG35475.1"/>
    </source>
</evidence>
<reference evidence="1" key="1">
    <citation type="submission" date="1999-02" db="EMBL/GenBank/DDBJ databases">
        <title>Functional prediction of the coding sequences of 75 new genes deduced by analysis of cDNA clones from human fetal liver.</title>
        <authorList>
            <person name="Zhang C."/>
            <person name="Yu Y."/>
            <person name="Zhang S."/>
            <person name="Wei H."/>
            <person name="Bi J."/>
            <person name="Zhou G."/>
            <person name="Dong C."/>
            <person name="Zai Y."/>
            <person name="Xu W."/>
            <person name="Gao F."/>
            <person name="Liu M."/>
            <person name="He F."/>
        </authorList>
    </citation>
    <scope>NUCLEOTIDE SEQUENCE</scope>
    <source>
        <tissue evidence="1">Liver</tissue>
    </source>
</reference>
<dbReference type="AlphaFoldDB" id="Q9H3C4"/>
<organism evidence="1">
    <name type="scientific">Homo sapiens</name>
    <name type="common">Human</name>
    <dbReference type="NCBI Taxonomy" id="9606"/>
    <lineage>
        <taxon>Eukaryota</taxon>
        <taxon>Metazoa</taxon>
        <taxon>Chordata</taxon>
        <taxon>Craniata</taxon>
        <taxon>Vertebrata</taxon>
        <taxon>Euteleostomi</taxon>
        <taxon>Mammalia</taxon>
        <taxon>Eutheria</taxon>
        <taxon>Euarchontoglires</taxon>
        <taxon>Primates</taxon>
        <taxon>Haplorrhini</taxon>
        <taxon>Catarrhini</taxon>
        <taxon>Hominidae</taxon>
        <taxon>Homo</taxon>
    </lineage>
</organism>
<proteinExistence type="evidence at transcript level"/>